<keyword evidence="6 7" id="KW-0061">Asparagine biosynthesis</keyword>
<keyword evidence="2 7" id="KW-0436">Ligase</keyword>
<dbReference type="GO" id="GO:0004071">
    <property type="term" value="F:aspartate-ammonia ligase activity"/>
    <property type="evidence" value="ECO:0007669"/>
    <property type="project" value="UniProtKB-UniRule"/>
</dbReference>
<evidence type="ECO:0000256" key="8">
    <source>
        <dbReference type="NCBIfam" id="TIGR00669"/>
    </source>
</evidence>
<protein>
    <recommendedName>
        <fullName evidence="7 8">Aspartate--ammonia ligase</fullName>
        <ecNumber evidence="7 8">6.3.1.1</ecNumber>
    </recommendedName>
    <alternativeName>
        <fullName evidence="7">Asparagine synthetase A</fullName>
    </alternativeName>
</protein>
<evidence type="ECO:0000256" key="1">
    <source>
        <dbReference type="ARBA" id="ARBA00022490"/>
    </source>
</evidence>
<comment type="pathway">
    <text evidence="7">Amino-acid biosynthesis; L-asparagine biosynthesis; L-asparagine from L-aspartate (ammonia route): step 1/1.</text>
</comment>
<proteinExistence type="inferred from homology"/>
<dbReference type="SUPFAM" id="SSF55681">
    <property type="entry name" value="Class II aaRS and biotin synthetases"/>
    <property type="match status" value="1"/>
</dbReference>
<comment type="subcellular location">
    <subcellularLocation>
        <location evidence="7">Cytoplasm</location>
    </subcellularLocation>
</comment>
<dbReference type="Pfam" id="PF03590">
    <property type="entry name" value="AsnA"/>
    <property type="match status" value="1"/>
</dbReference>
<dbReference type="HOGENOM" id="CLU_071543_0_0_12"/>
<gene>
    <name evidence="7" type="primary">asnA</name>
    <name evidence="10" type="ordered locus">SpiGrapes_0704</name>
</gene>
<dbReference type="eggNOG" id="COG2502">
    <property type="taxonomic scope" value="Bacteria"/>
</dbReference>
<dbReference type="GO" id="GO:0070981">
    <property type="term" value="P:L-asparagine biosynthetic process"/>
    <property type="evidence" value="ECO:0007669"/>
    <property type="project" value="UniProtKB-UniRule"/>
</dbReference>
<evidence type="ECO:0000256" key="3">
    <source>
        <dbReference type="ARBA" id="ARBA00022605"/>
    </source>
</evidence>
<dbReference type="GO" id="GO:0005829">
    <property type="term" value="C:cytosol"/>
    <property type="evidence" value="ECO:0007669"/>
    <property type="project" value="TreeGrafter"/>
</dbReference>
<name>G8QYI2_SPHPG</name>
<comment type="catalytic activity">
    <reaction evidence="7">
        <text>L-aspartate + NH4(+) + ATP = L-asparagine + AMP + diphosphate + H(+)</text>
        <dbReference type="Rhea" id="RHEA:11372"/>
        <dbReference type="ChEBI" id="CHEBI:15378"/>
        <dbReference type="ChEBI" id="CHEBI:28938"/>
        <dbReference type="ChEBI" id="CHEBI:29991"/>
        <dbReference type="ChEBI" id="CHEBI:30616"/>
        <dbReference type="ChEBI" id="CHEBI:33019"/>
        <dbReference type="ChEBI" id="CHEBI:58048"/>
        <dbReference type="ChEBI" id="CHEBI:456215"/>
        <dbReference type="EC" id="6.3.1.1"/>
    </reaction>
</comment>
<dbReference type="InterPro" id="IPR045864">
    <property type="entry name" value="aa-tRNA-synth_II/BPL/LPL"/>
</dbReference>
<evidence type="ECO:0000256" key="4">
    <source>
        <dbReference type="ARBA" id="ARBA00022741"/>
    </source>
</evidence>
<reference evidence="10 11" key="1">
    <citation type="submission" date="2011-11" db="EMBL/GenBank/DDBJ databases">
        <title>Complete sequence of Spirochaeta sp. grapes.</title>
        <authorList>
            <consortium name="US DOE Joint Genome Institute"/>
            <person name="Lucas S."/>
            <person name="Han J."/>
            <person name="Lapidus A."/>
            <person name="Cheng J.-F."/>
            <person name="Goodwin L."/>
            <person name="Pitluck S."/>
            <person name="Peters L."/>
            <person name="Ovchinnikova G."/>
            <person name="Munk A.C."/>
            <person name="Detter J.C."/>
            <person name="Han C."/>
            <person name="Tapia R."/>
            <person name="Land M."/>
            <person name="Hauser L."/>
            <person name="Kyrpides N."/>
            <person name="Ivanova N."/>
            <person name="Pagani I."/>
            <person name="Ritalahtilisa K."/>
            <person name="Loeffler F."/>
            <person name="Woyke T."/>
        </authorList>
    </citation>
    <scope>NUCLEOTIDE SEQUENCE [LARGE SCALE GENOMIC DNA]</scope>
    <source>
        <strain evidence="11">ATCC BAA-1885 / DSM 22778 / Grapes</strain>
    </source>
</reference>
<dbReference type="GO" id="GO:0005524">
    <property type="term" value="F:ATP binding"/>
    <property type="evidence" value="ECO:0007669"/>
    <property type="project" value="UniProtKB-UniRule"/>
</dbReference>
<evidence type="ECO:0000256" key="5">
    <source>
        <dbReference type="ARBA" id="ARBA00022840"/>
    </source>
</evidence>
<dbReference type="InterPro" id="IPR006195">
    <property type="entry name" value="aa-tRNA-synth_II"/>
</dbReference>
<dbReference type="UniPathway" id="UPA00134">
    <property type="reaction ID" value="UER00194"/>
</dbReference>
<dbReference type="KEGG" id="sgp:SpiGrapes_0704"/>
<accession>G8QYI2</accession>
<dbReference type="PANTHER" id="PTHR30073">
    <property type="entry name" value="ASPARTATE--AMMONIA LIGASE"/>
    <property type="match status" value="1"/>
</dbReference>
<evidence type="ECO:0000256" key="6">
    <source>
        <dbReference type="ARBA" id="ARBA00022888"/>
    </source>
</evidence>
<dbReference type="EMBL" id="CP003155">
    <property type="protein sequence ID" value="AEV28545.1"/>
    <property type="molecule type" value="Genomic_DNA"/>
</dbReference>
<comment type="similarity">
    <text evidence="7">Belongs to the class-II aminoacyl-tRNA synthetase family. AsnA subfamily.</text>
</comment>
<keyword evidence="1 7" id="KW-0963">Cytoplasm</keyword>
<evidence type="ECO:0000259" key="9">
    <source>
        <dbReference type="PROSITE" id="PS50862"/>
    </source>
</evidence>
<keyword evidence="11" id="KW-1185">Reference proteome</keyword>
<evidence type="ECO:0000313" key="11">
    <source>
        <dbReference type="Proteomes" id="UP000005632"/>
    </source>
</evidence>
<keyword evidence="5 7" id="KW-0067">ATP-binding</keyword>
<evidence type="ECO:0000256" key="2">
    <source>
        <dbReference type="ARBA" id="ARBA00022598"/>
    </source>
</evidence>
<dbReference type="HAMAP" id="MF_00555">
    <property type="entry name" value="AsnA"/>
    <property type="match status" value="1"/>
</dbReference>
<dbReference type="OrthoDB" id="9766088at2"/>
<sequence>MPSFFPKDYHPAMDKKQTEKAIKYVKDTFERELSGELKLSRVTSPLFVPKGSGINDDLNGIERPVRFEIGNLGNKEMEIVQSLAKWKRMALADLDFQAGTGLYTDMNAIRPDDDIDAIHSLYVDQWDWELVMGENCRNLDFLKQTVMKIYSAIRRSEFLVGEMFASCTPTLPENITFIHAEDAQKRYPDLTPPQREKVLAKEYGAIFLIGIGSPLADGVSQGGRAPDYDDWSTATDKGHVGLNGDIIVWDTVREDSLELSSMGIRVDRETLLRQLDIRSCPERADLYWHKRLLNGELPQTIGGGIGQSRLCMFLLHKAHIGEVQASVWPEEVLLEAKKESIYLM</sequence>
<dbReference type="PANTHER" id="PTHR30073:SF5">
    <property type="entry name" value="ASPARTATE--AMMONIA LIGASE"/>
    <property type="match status" value="1"/>
</dbReference>
<dbReference type="PIRSF" id="PIRSF001555">
    <property type="entry name" value="Asp_ammon_ligase"/>
    <property type="match status" value="1"/>
</dbReference>
<keyword evidence="4 7" id="KW-0547">Nucleotide-binding</keyword>
<dbReference type="InterPro" id="IPR004618">
    <property type="entry name" value="AsnA"/>
</dbReference>
<dbReference type="Proteomes" id="UP000005632">
    <property type="component" value="Chromosome"/>
</dbReference>
<dbReference type="EC" id="6.3.1.1" evidence="7 8"/>
<dbReference type="STRING" id="158190.SpiGrapes_0704"/>
<dbReference type="AlphaFoldDB" id="G8QYI2"/>
<dbReference type="NCBIfam" id="TIGR00669">
    <property type="entry name" value="asnA"/>
    <property type="match status" value="1"/>
</dbReference>
<evidence type="ECO:0000313" key="10">
    <source>
        <dbReference type="EMBL" id="AEV28545.1"/>
    </source>
</evidence>
<organism evidence="10 11">
    <name type="scientific">Sphaerochaeta pleomorpha (strain ATCC BAA-1885 / DSM 22778 / Grapes)</name>
    <dbReference type="NCBI Taxonomy" id="158190"/>
    <lineage>
        <taxon>Bacteria</taxon>
        <taxon>Pseudomonadati</taxon>
        <taxon>Spirochaetota</taxon>
        <taxon>Spirochaetia</taxon>
        <taxon>Spirochaetales</taxon>
        <taxon>Sphaerochaetaceae</taxon>
        <taxon>Sphaerochaeta</taxon>
    </lineage>
</organism>
<dbReference type="RefSeq" id="WP_014269394.1">
    <property type="nucleotide sequence ID" value="NC_016633.1"/>
</dbReference>
<feature type="domain" description="Aminoacyl-transfer RNA synthetases class-II family profile" evidence="9">
    <location>
        <begin position="23"/>
        <end position="329"/>
    </location>
</feature>
<keyword evidence="3 7" id="KW-0028">Amino-acid biosynthesis</keyword>
<dbReference type="PROSITE" id="PS50862">
    <property type="entry name" value="AA_TRNA_LIGASE_II"/>
    <property type="match status" value="1"/>
</dbReference>
<dbReference type="Gene3D" id="3.30.930.10">
    <property type="entry name" value="Bira Bifunctional Protein, Domain 2"/>
    <property type="match status" value="1"/>
</dbReference>
<evidence type="ECO:0000256" key="7">
    <source>
        <dbReference type="HAMAP-Rule" id="MF_00555"/>
    </source>
</evidence>